<keyword evidence="2" id="KW-1185">Reference proteome</keyword>
<proteinExistence type="predicted"/>
<evidence type="ECO:0000313" key="1">
    <source>
        <dbReference type="EMBL" id="PYE38313.1"/>
    </source>
</evidence>
<gene>
    <name evidence="1" type="ORF">DFP82_108108</name>
</gene>
<sequence>MAQFNTWVEFKIMIRALSKNDSDFIYIYSVYESKNYSENKVETYYLASCSNYQGLMAYRESEVYNIEILADNYVSLATVDLSAGLNNRMHPILYDFLKNDWDAYEGIVEGQLEPWLEFQKELGHRP</sequence>
<evidence type="ECO:0000313" key="2">
    <source>
        <dbReference type="Proteomes" id="UP000247746"/>
    </source>
</evidence>
<organism evidence="1 2">
    <name type="scientific">Psychrobacter fozii</name>
    <dbReference type="NCBI Taxonomy" id="198480"/>
    <lineage>
        <taxon>Bacteria</taxon>
        <taxon>Pseudomonadati</taxon>
        <taxon>Pseudomonadota</taxon>
        <taxon>Gammaproteobacteria</taxon>
        <taxon>Moraxellales</taxon>
        <taxon>Moraxellaceae</taxon>
        <taxon>Psychrobacter</taxon>
    </lineage>
</organism>
<dbReference type="AlphaFoldDB" id="A0A2V4UDT3"/>
<dbReference type="OrthoDB" id="6658146at2"/>
<dbReference type="EMBL" id="QJSU01000008">
    <property type="protein sequence ID" value="PYE38313.1"/>
    <property type="molecule type" value="Genomic_DNA"/>
</dbReference>
<name>A0A2V4UDT3_9GAMM</name>
<accession>A0A2V4UDT3</accession>
<protein>
    <submittedName>
        <fullName evidence="1">Uncharacterized protein</fullName>
    </submittedName>
</protein>
<comment type="caution">
    <text evidence="1">The sequence shown here is derived from an EMBL/GenBank/DDBJ whole genome shotgun (WGS) entry which is preliminary data.</text>
</comment>
<dbReference type="Proteomes" id="UP000247746">
    <property type="component" value="Unassembled WGS sequence"/>
</dbReference>
<reference evidence="1 2" key="1">
    <citation type="submission" date="2018-06" db="EMBL/GenBank/DDBJ databases">
        <title>Genomic Encyclopedia of Type Strains, Phase III (KMG-III): the genomes of soil and plant-associated and newly described type strains.</title>
        <authorList>
            <person name="Whitman W."/>
        </authorList>
    </citation>
    <scope>NUCLEOTIDE SEQUENCE [LARGE SCALE GENOMIC DNA]</scope>
    <source>
        <strain evidence="1 2">CECT 5889</strain>
    </source>
</reference>
<dbReference type="RefSeq" id="WP_110923810.1">
    <property type="nucleotide sequence ID" value="NZ_QJSU01000008.1"/>
</dbReference>